<dbReference type="EMBL" id="BMKS01000008">
    <property type="protein sequence ID" value="GGG38472.1"/>
    <property type="molecule type" value="Genomic_DNA"/>
</dbReference>
<sequence length="326" mass="33694">MSPKVPGDPGLLARVALGLAPIAAIGGDGGAGLTARPPGIRLPPPWRARGRCGMVRAVMEGLGTDAVWNALRGLRNGGDPASLPPGVLSDLFAPVLAPPTAPDGCRVIGRLAQTLDGRIATASGSSQWIGGRGDILHTHRLRALCHAVIVGAGTVRQDDPRLTTREVPGESPVRVVLDTERRLSPDFRVFRDGGPATLLACAEDAPGPDPLGAAEVLRLPRARSGGGLDVPALLRALAGRGLTRLFVEGGGVTVSRFLIAGCLDRLHVTVAPVLLGSGIPAFTLPEVGRIADGLRFAWRVFPLGPGGGDVLFDIPLDRARPGERTG</sequence>
<comment type="caution">
    <text evidence="5">The sequence shown here is derived from an EMBL/GenBank/DDBJ whole genome shotgun (WGS) entry which is preliminary data.</text>
</comment>
<organism evidence="5 6">
    <name type="scientific">Caldovatus sediminis</name>
    <dbReference type="NCBI Taxonomy" id="2041189"/>
    <lineage>
        <taxon>Bacteria</taxon>
        <taxon>Pseudomonadati</taxon>
        <taxon>Pseudomonadota</taxon>
        <taxon>Alphaproteobacteria</taxon>
        <taxon>Acetobacterales</taxon>
        <taxon>Roseomonadaceae</taxon>
        <taxon>Caldovatus</taxon>
    </lineage>
</organism>
<dbReference type="SUPFAM" id="SSF53597">
    <property type="entry name" value="Dihydrofolate reductase-like"/>
    <property type="match status" value="1"/>
</dbReference>
<dbReference type="AlphaFoldDB" id="A0A8J2ZCR8"/>
<evidence type="ECO:0000256" key="2">
    <source>
        <dbReference type="ARBA" id="ARBA00022857"/>
    </source>
</evidence>
<reference evidence="5 6" key="1">
    <citation type="journal article" date="2014" name="Int. J. Syst. Evol. Microbiol.">
        <title>Complete genome sequence of Corynebacterium casei LMG S-19264T (=DSM 44701T), isolated from a smear-ripened cheese.</title>
        <authorList>
            <consortium name="US DOE Joint Genome Institute (JGI-PGF)"/>
            <person name="Walter F."/>
            <person name="Albersmeier A."/>
            <person name="Kalinowski J."/>
            <person name="Ruckert C."/>
        </authorList>
    </citation>
    <scope>NUCLEOTIDE SEQUENCE [LARGE SCALE GENOMIC DNA]</scope>
    <source>
        <strain evidence="5 6">CGMCC 1.16330</strain>
    </source>
</reference>
<keyword evidence="6" id="KW-1185">Reference proteome</keyword>
<comment type="pathway">
    <text evidence="1">Cofactor biosynthesis; riboflavin biosynthesis.</text>
</comment>
<dbReference type="Proteomes" id="UP000597507">
    <property type="component" value="Unassembled WGS sequence"/>
</dbReference>
<dbReference type="PANTHER" id="PTHR38011:SF7">
    <property type="entry name" value="2,5-DIAMINO-6-RIBOSYLAMINO-4(3H)-PYRIMIDINONE 5'-PHOSPHATE REDUCTASE"/>
    <property type="match status" value="1"/>
</dbReference>
<evidence type="ECO:0000256" key="3">
    <source>
        <dbReference type="ARBA" id="ARBA00023002"/>
    </source>
</evidence>
<dbReference type="Gene3D" id="3.40.430.10">
    <property type="entry name" value="Dihydrofolate Reductase, subunit A"/>
    <property type="match status" value="1"/>
</dbReference>
<dbReference type="GO" id="GO:0009231">
    <property type="term" value="P:riboflavin biosynthetic process"/>
    <property type="evidence" value="ECO:0007669"/>
    <property type="project" value="InterPro"/>
</dbReference>
<dbReference type="PANTHER" id="PTHR38011">
    <property type="entry name" value="DIHYDROFOLATE REDUCTASE FAMILY PROTEIN (AFU_ORTHOLOGUE AFUA_8G06820)"/>
    <property type="match status" value="1"/>
</dbReference>
<dbReference type="InterPro" id="IPR024072">
    <property type="entry name" value="DHFR-like_dom_sf"/>
</dbReference>
<accession>A0A8J2ZCR8</accession>
<feature type="domain" description="Bacterial bifunctional deaminase-reductase C-terminal" evidence="4">
    <location>
        <begin position="107"/>
        <end position="283"/>
    </location>
</feature>
<dbReference type="GO" id="GO:0008703">
    <property type="term" value="F:5-amino-6-(5-phosphoribosylamino)uracil reductase activity"/>
    <property type="evidence" value="ECO:0007669"/>
    <property type="project" value="InterPro"/>
</dbReference>
<gene>
    <name evidence="5" type="ORF">GCM10010964_27690</name>
</gene>
<proteinExistence type="predicted"/>
<keyword evidence="3" id="KW-0560">Oxidoreductase</keyword>
<evidence type="ECO:0000313" key="5">
    <source>
        <dbReference type="EMBL" id="GGG38472.1"/>
    </source>
</evidence>
<name>A0A8J2ZCR8_9PROT</name>
<evidence type="ECO:0000256" key="1">
    <source>
        <dbReference type="ARBA" id="ARBA00005104"/>
    </source>
</evidence>
<keyword evidence="2" id="KW-0521">NADP</keyword>
<dbReference type="InterPro" id="IPR050765">
    <property type="entry name" value="Riboflavin_Biosynth_HTPR"/>
</dbReference>
<evidence type="ECO:0000313" key="6">
    <source>
        <dbReference type="Proteomes" id="UP000597507"/>
    </source>
</evidence>
<dbReference type="InterPro" id="IPR002734">
    <property type="entry name" value="RibDG_C"/>
</dbReference>
<dbReference type="Pfam" id="PF01872">
    <property type="entry name" value="RibD_C"/>
    <property type="match status" value="1"/>
</dbReference>
<evidence type="ECO:0000259" key="4">
    <source>
        <dbReference type="Pfam" id="PF01872"/>
    </source>
</evidence>
<dbReference type="RefSeq" id="WP_229678022.1">
    <property type="nucleotide sequence ID" value="NZ_BMKS01000008.1"/>
</dbReference>
<protein>
    <recommendedName>
        <fullName evidence="4">Bacterial bifunctional deaminase-reductase C-terminal domain-containing protein</fullName>
    </recommendedName>
</protein>